<organism evidence="4 5">
    <name type="scientific">Polytolypa hystricis (strain UAMH7299)</name>
    <dbReference type="NCBI Taxonomy" id="1447883"/>
    <lineage>
        <taxon>Eukaryota</taxon>
        <taxon>Fungi</taxon>
        <taxon>Dikarya</taxon>
        <taxon>Ascomycota</taxon>
        <taxon>Pezizomycotina</taxon>
        <taxon>Eurotiomycetes</taxon>
        <taxon>Eurotiomycetidae</taxon>
        <taxon>Onygenales</taxon>
        <taxon>Onygenales incertae sedis</taxon>
        <taxon>Polytolypa</taxon>
    </lineage>
</organism>
<evidence type="ECO:0000313" key="5">
    <source>
        <dbReference type="Proteomes" id="UP000224634"/>
    </source>
</evidence>
<proteinExistence type="predicted"/>
<name>A0A2B7YSD8_POLH7</name>
<dbReference type="STRING" id="1447883.A0A2B7YSD8"/>
<feature type="compositionally biased region" description="Polar residues" evidence="2">
    <location>
        <begin position="511"/>
        <end position="524"/>
    </location>
</feature>
<evidence type="ECO:0000256" key="1">
    <source>
        <dbReference type="PROSITE-ProRule" id="PRU00047"/>
    </source>
</evidence>
<feature type="compositionally biased region" description="Basic residues" evidence="2">
    <location>
        <begin position="87"/>
        <end position="96"/>
    </location>
</feature>
<keyword evidence="1" id="KW-0479">Metal-binding</keyword>
<dbReference type="SUPFAM" id="SSF57756">
    <property type="entry name" value="Retrovirus zinc finger-like domains"/>
    <property type="match status" value="1"/>
</dbReference>
<feature type="domain" description="CCHC-type" evidence="3">
    <location>
        <begin position="61"/>
        <end position="76"/>
    </location>
</feature>
<dbReference type="Gene3D" id="4.10.60.10">
    <property type="entry name" value="Zinc finger, CCHC-type"/>
    <property type="match status" value="1"/>
</dbReference>
<dbReference type="EMBL" id="PDNA01000011">
    <property type="protein sequence ID" value="PGH26944.1"/>
    <property type="molecule type" value="Genomic_DNA"/>
</dbReference>
<comment type="caution">
    <text evidence="4">The sequence shown here is derived from an EMBL/GenBank/DDBJ whole genome shotgun (WGS) entry which is preliminary data.</text>
</comment>
<dbReference type="GO" id="GO:0008270">
    <property type="term" value="F:zinc ion binding"/>
    <property type="evidence" value="ECO:0007669"/>
    <property type="project" value="UniProtKB-KW"/>
</dbReference>
<reference evidence="4 5" key="1">
    <citation type="submission" date="2017-10" db="EMBL/GenBank/DDBJ databases">
        <title>Comparative genomics in systemic dimorphic fungi from Ajellomycetaceae.</title>
        <authorList>
            <person name="Munoz J.F."/>
            <person name="Mcewen J.G."/>
            <person name="Clay O.K."/>
            <person name="Cuomo C.A."/>
        </authorList>
    </citation>
    <scope>NUCLEOTIDE SEQUENCE [LARGE SCALE GENOMIC DNA]</scope>
    <source>
        <strain evidence="4 5">UAMH7299</strain>
    </source>
</reference>
<dbReference type="PROSITE" id="PS50158">
    <property type="entry name" value="ZF_CCHC"/>
    <property type="match status" value="1"/>
</dbReference>
<gene>
    <name evidence="4" type="ORF">AJ80_01326</name>
</gene>
<dbReference type="OrthoDB" id="5431222at2759"/>
<sequence length="658" mass="75587">MDFSTSPDGAMGSFEPQPVPSINHKTRGQKNNSFRQKKNRQNKRHADAPHGPPRHTETQSCYNCGSLEHWAQHCPEPRRELPAGVVRHPRPPKRQKTTGSAPYPQDPKYRGKHKPQRGYTHPPMAHPEYHSMPMPAPYAPPTPMSAQHSAGPWPPDSPPQYHAYPSYDPHGMPTPMSAYPPHPPHSPPSHGPGPHPSYFPPHGPHWEEEYRRNSGGYQNFPHYDGPRRPSWNKWRHMQDVPVVAPPIEPWMEELQYLDIPDPKNVQSQIVWRPPSQVARPLPSTFGDREEISMLPPITSLPPGMSVSKYMLDKGPEEYESNIRNTEDWPFLMKDPIFLEIYLDELVPVKELIERRNKLFETHRIQVKESSPEPPATLSMPNFDGPGEYPLKQEGSFYGSDEEGQDAANGDSSHDSHSSRSSYDSQSEVGDNLSHRSRGRANSFGSSVEHDDHLSGSQPSLENAEYTDHQPRDRRRDTKQPNNRFPKKFPSGKQNKQRNRRERQQNIEGPHQRSNNFSRQGNKNQPPFDRRGAQFKPQRRRNQKQRPFNDPTKNKQNKGFNGPEALNNIAPPSETHGHSTTPIKTEPAFQGPVKHESPIAHQEHKGPDVQTHERYDRKRPREDQSRSNANDEPRRQEDDVTPKFKRRQPQVAEAYSRRW</sequence>
<feature type="compositionally biased region" description="Pro residues" evidence="2">
    <location>
        <begin position="134"/>
        <end position="143"/>
    </location>
</feature>
<dbReference type="InterPro" id="IPR001878">
    <property type="entry name" value="Znf_CCHC"/>
</dbReference>
<dbReference type="AlphaFoldDB" id="A0A2B7YSD8"/>
<feature type="compositionally biased region" description="Basic and acidic residues" evidence="2">
    <location>
        <begin position="465"/>
        <end position="478"/>
    </location>
</feature>
<feature type="region of interest" description="Disordered" evidence="2">
    <location>
        <begin position="80"/>
        <end position="199"/>
    </location>
</feature>
<dbReference type="SMART" id="SM00343">
    <property type="entry name" value="ZnF_C2HC"/>
    <property type="match status" value="1"/>
</dbReference>
<feature type="compositionally biased region" description="Basic and acidic residues" evidence="2">
    <location>
        <begin position="592"/>
        <end position="641"/>
    </location>
</feature>
<protein>
    <recommendedName>
        <fullName evidence="3">CCHC-type domain-containing protein</fullName>
    </recommendedName>
</protein>
<feature type="compositionally biased region" description="Pro residues" evidence="2">
    <location>
        <begin position="178"/>
        <end position="199"/>
    </location>
</feature>
<evidence type="ECO:0000313" key="4">
    <source>
        <dbReference type="EMBL" id="PGH26944.1"/>
    </source>
</evidence>
<dbReference type="GO" id="GO:0003676">
    <property type="term" value="F:nucleic acid binding"/>
    <property type="evidence" value="ECO:0007669"/>
    <property type="project" value="InterPro"/>
</dbReference>
<dbReference type="Pfam" id="PF00098">
    <property type="entry name" value="zf-CCHC"/>
    <property type="match status" value="1"/>
</dbReference>
<dbReference type="InterPro" id="IPR036875">
    <property type="entry name" value="Znf_CCHC_sf"/>
</dbReference>
<feature type="region of interest" description="Disordered" evidence="2">
    <location>
        <begin position="1"/>
        <end position="61"/>
    </location>
</feature>
<keyword evidence="1" id="KW-0862">Zinc</keyword>
<keyword evidence="1" id="KW-0863">Zinc-finger</keyword>
<keyword evidence="5" id="KW-1185">Reference proteome</keyword>
<dbReference type="Proteomes" id="UP000224634">
    <property type="component" value="Unassembled WGS sequence"/>
</dbReference>
<accession>A0A2B7YSD8</accession>
<evidence type="ECO:0000259" key="3">
    <source>
        <dbReference type="PROSITE" id="PS50158"/>
    </source>
</evidence>
<evidence type="ECO:0000256" key="2">
    <source>
        <dbReference type="SAM" id="MobiDB-lite"/>
    </source>
</evidence>
<feature type="region of interest" description="Disordered" evidence="2">
    <location>
        <begin position="365"/>
        <end position="658"/>
    </location>
</feature>